<dbReference type="Proteomes" id="UP000597762">
    <property type="component" value="Unassembled WGS sequence"/>
</dbReference>
<dbReference type="Gene3D" id="3.30.160.60">
    <property type="entry name" value="Classic Zinc Finger"/>
    <property type="match status" value="3"/>
</dbReference>
<dbReference type="EMBL" id="CAHIKZ030001770">
    <property type="protein sequence ID" value="CAE1274227.1"/>
    <property type="molecule type" value="Genomic_DNA"/>
</dbReference>
<dbReference type="GO" id="GO:0008270">
    <property type="term" value="F:zinc ion binding"/>
    <property type="evidence" value="ECO:0007669"/>
    <property type="project" value="UniProtKB-KW"/>
</dbReference>
<feature type="compositionally biased region" description="Low complexity" evidence="8">
    <location>
        <begin position="1495"/>
        <end position="1529"/>
    </location>
</feature>
<keyword evidence="6" id="KW-0539">Nucleus</keyword>
<feature type="domain" description="C2H2-type" evidence="9">
    <location>
        <begin position="861"/>
        <end position="888"/>
    </location>
</feature>
<feature type="compositionally biased region" description="Polar residues" evidence="8">
    <location>
        <begin position="757"/>
        <end position="766"/>
    </location>
</feature>
<dbReference type="PANTHER" id="PTHR24394">
    <property type="entry name" value="ZINC FINGER PROTEIN"/>
    <property type="match status" value="1"/>
</dbReference>
<dbReference type="SUPFAM" id="SSF57667">
    <property type="entry name" value="beta-beta-alpha zinc fingers"/>
    <property type="match status" value="1"/>
</dbReference>
<feature type="region of interest" description="Disordered" evidence="8">
    <location>
        <begin position="1474"/>
        <end position="1577"/>
    </location>
</feature>
<evidence type="ECO:0000313" key="11">
    <source>
        <dbReference type="Proteomes" id="UP000597762"/>
    </source>
</evidence>
<evidence type="ECO:0000256" key="1">
    <source>
        <dbReference type="ARBA" id="ARBA00004123"/>
    </source>
</evidence>
<gene>
    <name evidence="10" type="ORF">SPHA_38715</name>
</gene>
<dbReference type="OrthoDB" id="10066279at2759"/>
<evidence type="ECO:0000256" key="2">
    <source>
        <dbReference type="ARBA" id="ARBA00022723"/>
    </source>
</evidence>
<evidence type="ECO:0000256" key="7">
    <source>
        <dbReference type="PROSITE-ProRule" id="PRU00042"/>
    </source>
</evidence>
<feature type="domain" description="C2H2-type" evidence="9">
    <location>
        <begin position="1207"/>
        <end position="1236"/>
    </location>
</feature>
<accession>A0A812CRG1</accession>
<evidence type="ECO:0000256" key="6">
    <source>
        <dbReference type="ARBA" id="ARBA00023242"/>
    </source>
</evidence>
<evidence type="ECO:0000256" key="4">
    <source>
        <dbReference type="ARBA" id="ARBA00022771"/>
    </source>
</evidence>
<dbReference type="InterPro" id="IPR036236">
    <property type="entry name" value="Znf_C2H2_sf"/>
</dbReference>
<feature type="compositionally biased region" description="Basic and acidic residues" evidence="8">
    <location>
        <begin position="820"/>
        <end position="844"/>
    </location>
</feature>
<keyword evidence="5" id="KW-0862">Zinc</keyword>
<feature type="compositionally biased region" description="Low complexity" evidence="8">
    <location>
        <begin position="803"/>
        <end position="814"/>
    </location>
</feature>
<evidence type="ECO:0000256" key="3">
    <source>
        <dbReference type="ARBA" id="ARBA00022737"/>
    </source>
</evidence>
<comment type="caution">
    <text evidence="10">The sequence shown here is derived from an EMBL/GenBank/DDBJ whole genome shotgun (WGS) entry which is preliminary data.</text>
</comment>
<feature type="region of interest" description="Disordered" evidence="8">
    <location>
        <begin position="1089"/>
        <end position="1150"/>
    </location>
</feature>
<feature type="region of interest" description="Disordered" evidence="8">
    <location>
        <begin position="1"/>
        <end position="55"/>
    </location>
</feature>
<dbReference type="InterPro" id="IPR013087">
    <property type="entry name" value="Znf_C2H2_type"/>
</dbReference>
<feature type="compositionally biased region" description="Polar residues" evidence="8">
    <location>
        <begin position="1135"/>
        <end position="1150"/>
    </location>
</feature>
<feature type="compositionally biased region" description="Low complexity" evidence="8">
    <location>
        <begin position="1750"/>
        <end position="1778"/>
    </location>
</feature>
<feature type="region of interest" description="Disordered" evidence="8">
    <location>
        <begin position="707"/>
        <end position="766"/>
    </location>
</feature>
<feature type="region of interest" description="Disordered" evidence="8">
    <location>
        <begin position="1633"/>
        <end position="1696"/>
    </location>
</feature>
<feature type="region of interest" description="Disordered" evidence="8">
    <location>
        <begin position="797"/>
        <end position="851"/>
    </location>
</feature>
<feature type="compositionally biased region" description="Gly residues" evidence="8">
    <location>
        <begin position="1638"/>
        <end position="1652"/>
    </location>
</feature>
<feature type="compositionally biased region" description="Low complexity" evidence="8">
    <location>
        <begin position="1549"/>
        <end position="1564"/>
    </location>
</feature>
<feature type="domain" description="C2H2-type" evidence="9">
    <location>
        <begin position="1244"/>
        <end position="1271"/>
    </location>
</feature>
<dbReference type="SMART" id="SM00355">
    <property type="entry name" value="ZnF_C2H2"/>
    <property type="match status" value="7"/>
</dbReference>
<organism evidence="10 11">
    <name type="scientific">Acanthosepion pharaonis</name>
    <name type="common">Pharaoh cuttlefish</name>
    <name type="synonym">Sepia pharaonis</name>
    <dbReference type="NCBI Taxonomy" id="158019"/>
    <lineage>
        <taxon>Eukaryota</taxon>
        <taxon>Metazoa</taxon>
        <taxon>Spiralia</taxon>
        <taxon>Lophotrochozoa</taxon>
        <taxon>Mollusca</taxon>
        <taxon>Cephalopoda</taxon>
        <taxon>Coleoidea</taxon>
        <taxon>Decapodiformes</taxon>
        <taxon>Sepiida</taxon>
        <taxon>Sepiina</taxon>
        <taxon>Sepiidae</taxon>
        <taxon>Acanthosepion</taxon>
    </lineage>
</organism>
<keyword evidence="11" id="KW-1185">Reference proteome</keyword>
<evidence type="ECO:0000259" key="9">
    <source>
        <dbReference type="PROSITE" id="PS50157"/>
    </source>
</evidence>
<dbReference type="GO" id="GO:0000981">
    <property type="term" value="F:DNA-binding transcription factor activity, RNA polymerase II-specific"/>
    <property type="evidence" value="ECO:0007669"/>
    <property type="project" value="TreeGrafter"/>
</dbReference>
<protein>
    <recommendedName>
        <fullName evidence="9">C2H2-type domain-containing protein</fullName>
    </recommendedName>
</protein>
<feature type="region of interest" description="Disordered" evidence="8">
    <location>
        <begin position="1723"/>
        <end position="1778"/>
    </location>
</feature>
<keyword evidence="4 7" id="KW-0863">Zinc-finger</keyword>
<keyword evidence="2" id="KW-0479">Metal-binding</keyword>
<dbReference type="PROSITE" id="PS50157">
    <property type="entry name" value="ZINC_FINGER_C2H2_2"/>
    <property type="match status" value="4"/>
</dbReference>
<feature type="domain" description="C2H2-type" evidence="9">
    <location>
        <begin position="1027"/>
        <end position="1056"/>
    </location>
</feature>
<evidence type="ECO:0000256" key="5">
    <source>
        <dbReference type="ARBA" id="ARBA00022833"/>
    </source>
</evidence>
<name>A0A812CRG1_ACAPH</name>
<feature type="compositionally biased region" description="Basic and acidic residues" evidence="8">
    <location>
        <begin position="708"/>
        <end position="738"/>
    </location>
</feature>
<evidence type="ECO:0000256" key="8">
    <source>
        <dbReference type="SAM" id="MobiDB-lite"/>
    </source>
</evidence>
<dbReference type="PANTHER" id="PTHR24394:SF29">
    <property type="entry name" value="MYONEURIN"/>
    <property type="match status" value="1"/>
</dbReference>
<comment type="subcellular location">
    <subcellularLocation>
        <location evidence="1">Nucleus</location>
    </subcellularLocation>
</comment>
<dbReference type="PROSITE" id="PS00028">
    <property type="entry name" value="ZINC_FINGER_C2H2_1"/>
    <property type="match status" value="3"/>
</dbReference>
<feature type="compositionally biased region" description="Polar residues" evidence="8">
    <location>
        <begin position="1111"/>
        <end position="1128"/>
    </location>
</feature>
<reference evidence="10" key="1">
    <citation type="submission" date="2021-01" db="EMBL/GenBank/DDBJ databases">
        <authorList>
            <person name="Li R."/>
            <person name="Bekaert M."/>
        </authorList>
    </citation>
    <scope>NUCLEOTIDE SEQUENCE</scope>
    <source>
        <strain evidence="10">Farmed</strain>
    </source>
</reference>
<feature type="compositionally biased region" description="Low complexity" evidence="8">
    <location>
        <begin position="1667"/>
        <end position="1693"/>
    </location>
</feature>
<feature type="compositionally biased region" description="Polar residues" evidence="8">
    <location>
        <begin position="1723"/>
        <end position="1733"/>
    </location>
</feature>
<keyword evidence="3" id="KW-0677">Repeat</keyword>
<proteinExistence type="predicted"/>
<feature type="compositionally biased region" description="Acidic residues" evidence="8">
    <location>
        <begin position="1483"/>
        <end position="1492"/>
    </location>
</feature>
<sequence>MQNLPKFVPCYDQFPKPQKGPLPSVDSANQKKAEAPPPSKKQKTEGHSISPSKKVVQELKEKVTPIITTSVISASTPSPALAQPASILSPQIATTVPTIAPPTSLDTTVFTPESPMTAAPQTTISGYCSCTCDRSNCHFRACDCASCRSRACDRCRSRACDRSSCHSRVCDRSSCRSNACGRSCACDHSSCHSCACDRLSGRSSCHSRDCDRLSGRSSCRSRVCDRLSGRSSCRSRVCDRLSGARVCDRLTGAPAAFPPVTRLTGRSSCRSAPVTPHWRSAAFRLPTSSVSAPAAVPAPVTSSVSAPAAFPPVTSSVSAPAARSSASPVAASVSAPAAVPRLCPLQLPVPAPVSSSCVPIKCRSSCVPSACVRSSCRSRACVRSSCRSRACVRSSCRSRACVRCRSRACVRCRSRACVRSRCRSRVSGRSSCCSYTRSTCIHSCYCSFTCSCSSFSFYLCGHTCYSSHSSRHAYRHCFHTYRHCFHLPTFPHLWPWKAAVPTPATVPTLVTAPATAVPVPVVAPAAAVPPLAATPATTVPSLVAIPTPAAMPATVPAPVATPATVPTPVATSATVTSTAPMLTLASAPTPVSTLAPALIPSLSPAPSALTISTVAPVSSVSSLTPAPTPAPAPIPSTIVSDPTPATTPALTQESAPALAPATTLMSTPALPELTLGPKVSSATPIPILAPTPAPLTTTTTTTAAATSVDEKADIQGDQDKQPVLEKPEPISVENKSDEPPVLTPEKVSPSEPIEIPNQKQADASDTLNPLIAGVLDAYQRYKDKNQPLLEMNEDVEKQKVDDTTAATNPATEEAPMAKSDSVEIKEDKEGGVSVESDDKHKSMNEDDLDDDPERYELRNRLRCPDCGLELTNMSKLAQHMSKHLADAKGHFVCPICQKETRLETFSELILHLRDPHFLKDKQLLPMWRNLMKNCWVDEKDMSATFPVIEAVKRSERSKDNELPEKNYKCPYCKKKPKILRYFSGLIGHLRSEHGLKRCQLQKMQAKLRKTSVVEVKHKKIKKKCMLFKCSFCFKTFTKKSSIKVHVKSCRKRTESTVKDSTSKKRRGRPKTFTKIVAFKTVGEKKSISDNSISMSTAGGEVSSEHSEHTPLATSSAGDQSTSMSTAVNTPRLASGSFNTSNKDGNSDQNYSFTTNMIQPVKLETFWVSKAPGKPSECIKSTVTNLEKLRTTPSKMFKSSELAKIGNFQCYSCNRYYSFRQHFERHVQLCNHNRKIEEISDFQTLRCLECNQSFSYLQHLKRHAAKHLGLDRFKCKLCNYSSYYWSDTKYHLTSHKGVNLKHPEYYILNVSSDCVALKSDNTNEWERSPAKTWDTPRTVLKRVAESPSLVSTGSSSSGSGVVKTLVLTEQDGMLKVVSDPNQIAKMVNQQGSPPLKRLRISADASQAPAIIKALPDIQKAVLSPGLKIEKRESTLMTKNLPSPTLSDPTPTSEVFEPAVDPDKQHISWVRKPLKDPDALPFKWDDDDEADGEAIENNSSISVSIASTPTSTTSTTTSSTPTSTAATNITVQSSSVENEKLRENSLASGVSSKTTSISETESKSTSLADKPVPENFSEPPILTKEVSIVKSSLGKEKDDLQMPRISASDVTVPDTSTSQESVVTFMLNENNELLLISPEGSGGSSSSSGGGGGSAHSSSQHVVVSNKDFFSVSHPSSSSPSSTSTSTTMSPFGSSVSSAKVMNKPKTYWDLQHKNTLRRLPNRGLVSTSNLSFPSASRRVTKSPNAPPIMPTVTSSTSTSLQTSTVASSSSSSSTGTSEK</sequence>
<evidence type="ECO:0000313" key="10">
    <source>
        <dbReference type="EMBL" id="CAE1274227.1"/>
    </source>
</evidence>
<dbReference type="GO" id="GO:0005634">
    <property type="term" value="C:nucleus"/>
    <property type="evidence" value="ECO:0007669"/>
    <property type="project" value="UniProtKB-SubCell"/>
</dbReference>